<proteinExistence type="predicted"/>
<sequence>MNSKAPQPYVTWQFRRSTPREYFWGHYYTDKSAAHKDYRRRIAERRREPER</sequence>
<name>A0A136Q3K7_9FIRM</name>
<comment type="caution">
    <text evidence="1">The sequence shown here is derived from an EMBL/GenBank/DDBJ whole genome shotgun (WGS) entry which is preliminary data.</text>
</comment>
<dbReference type="AlphaFoldDB" id="A0A136Q3K7"/>
<dbReference type="EMBL" id="LSZW01000062">
    <property type="protein sequence ID" value="KXK65270.1"/>
    <property type="molecule type" value="Genomic_DNA"/>
</dbReference>
<reference evidence="1 2" key="1">
    <citation type="submission" date="2016-02" db="EMBL/GenBank/DDBJ databases">
        <authorList>
            <person name="Wen L."/>
            <person name="He K."/>
            <person name="Yang H."/>
        </authorList>
    </citation>
    <scope>NUCLEOTIDE SEQUENCE [LARGE SCALE GENOMIC DNA]</scope>
    <source>
        <strain evidence="1 2">DSM 22607</strain>
    </source>
</reference>
<dbReference type="STRING" id="626937.HMPREF3293_01859"/>
<evidence type="ECO:0000313" key="2">
    <source>
        <dbReference type="Proteomes" id="UP000070366"/>
    </source>
</evidence>
<organism evidence="1 2">
    <name type="scientific">Christensenella minuta</name>
    <dbReference type="NCBI Taxonomy" id="626937"/>
    <lineage>
        <taxon>Bacteria</taxon>
        <taxon>Bacillati</taxon>
        <taxon>Bacillota</taxon>
        <taxon>Clostridia</taxon>
        <taxon>Christensenellales</taxon>
        <taxon>Christensenellaceae</taxon>
        <taxon>Christensenella</taxon>
    </lineage>
</organism>
<gene>
    <name evidence="1" type="ORF">HMPREF3293_01859</name>
</gene>
<accession>A0A136Q3K7</accession>
<dbReference type="Proteomes" id="UP000070366">
    <property type="component" value="Unassembled WGS sequence"/>
</dbReference>
<evidence type="ECO:0000313" key="1">
    <source>
        <dbReference type="EMBL" id="KXK65270.1"/>
    </source>
</evidence>
<protein>
    <submittedName>
        <fullName evidence="1">Uncharacterized protein</fullName>
    </submittedName>
</protein>
<keyword evidence="2" id="KW-1185">Reference proteome</keyword>